<proteinExistence type="predicted"/>
<keyword evidence="2" id="KW-0472">Membrane</keyword>
<dbReference type="RefSeq" id="WP_132335286.1">
    <property type="nucleotide sequence ID" value="NZ_SMJZ01000099.1"/>
</dbReference>
<organism evidence="3 4">
    <name type="scientific">Nonomuraea longispora</name>
    <dbReference type="NCBI Taxonomy" id="1848320"/>
    <lineage>
        <taxon>Bacteria</taxon>
        <taxon>Bacillati</taxon>
        <taxon>Actinomycetota</taxon>
        <taxon>Actinomycetes</taxon>
        <taxon>Streptosporangiales</taxon>
        <taxon>Streptosporangiaceae</taxon>
        <taxon>Nonomuraea</taxon>
    </lineage>
</organism>
<dbReference type="OrthoDB" id="3469901at2"/>
<evidence type="ECO:0000313" key="4">
    <source>
        <dbReference type="Proteomes" id="UP000295157"/>
    </source>
</evidence>
<keyword evidence="4" id="KW-1185">Reference proteome</keyword>
<protein>
    <submittedName>
        <fullName evidence="3">Uncharacterized protein</fullName>
    </submittedName>
</protein>
<dbReference type="AlphaFoldDB" id="A0A4R4N5C6"/>
<keyword evidence="2" id="KW-1133">Transmembrane helix</keyword>
<dbReference type="Proteomes" id="UP000295157">
    <property type="component" value="Unassembled WGS sequence"/>
</dbReference>
<evidence type="ECO:0000256" key="1">
    <source>
        <dbReference type="SAM" id="MobiDB-lite"/>
    </source>
</evidence>
<keyword evidence="2" id="KW-0812">Transmembrane</keyword>
<evidence type="ECO:0000256" key="2">
    <source>
        <dbReference type="SAM" id="Phobius"/>
    </source>
</evidence>
<name>A0A4R4N5C6_9ACTN</name>
<sequence>MIPEVRPGGQGWRAALAAFAFAATALIIYGLFTSGYGRPPRADMETPQPAPVPSPADGRTPATPPGTPASATPPGTPADPTPAADQVGGAGAAVPVRRAAAPALAVVSDDFWLTYLPTGLARGGGGTIGPHPGVEGRWARWSAAHDHVEVRVEHGAVATGWARYRERFAVRDARPITVRGRPAVVGEHPGGGRVLVWLERAGTGVWIKVSDSLAGELLTIATSARAPVGD</sequence>
<gene>
    <name evidence="3" type="ORF">E1267_24360</name>
</gene>
<feature type="region of interest" description="Disordered" evidence="1">
    <location>
        <begin position="40"/>
        <end position="90"/>
    </location>
</feature>
<reference evidence="3 4" key="1">
    <citation type="submission" date="2019-02" db="EMBL/GenBank/DDBJ databases">
        <title>Draft genome sequences of novel Actinobacteria.</title>
        <authorList>
            <person name="Sahin N."/>
            <person name="Ay H."/>
            <person name="Saygin H."/>
        </authorList>
    </citation>
    <scope>NUCLEOTIDE SEQUENCE [LARGE SCALE GENOMIC DNA]</scope>
    <source>
        <strain evidence="3 4">KC201</strain>
    </source>
</reference>
<feature type="compositionally biased region" description="Low complexity" evidence="1">
    <location>
        <begin position="81"/>
        <end position="90"/>
    </location>
</feature>
<comment type="caution">
    <text evidence="3">The sequence shown here is derived from an EMBL/GenBank/DDBJ whole genome shotgun (WGS) entry which is preliminary data.</text>
</comment>
<evidence type="ECO:0000313" key="3">
    <source>
        <dbReference type="EMBL" id="TDC03978.1"/>
    </source>
</evidence>
<feature type="transmembrane region" description="Helical" evidence="2">
    <location>
        <begin position="12"/>
        <end position="32"/>
    </location>
</feature>
<dbReference type="EMBL" id="SMJZ01000099">
    <property type="protein sequence ID" value="TDC03978.1"/>
    <property type="molecule type" value="Genomic_DNA"/>
</dbReference>
<accession>A0A4R4N5C6</accession>